<dbReference type="InterPro" id="IPR001404">
    <property type="entry name" value="Hsp90_fam"/>
</dbReference>
<evidence type="ECO:0000313" key="6">
    <source>
        <dbReference type="EMBL" id="PHI31952.1"/>
    </source>
</evidence>
<dbReference type="Gene3D" id="3.30.230.80">
    <property type="match status" value="1"/>
</dbReference>
<sequence length="626" mass="69603">MDNSSFSQDPSVTAQFCSAGVDLSGLMQVLSKHLYSTPMVALRELVQNAHDSIIRRRLEHAGQPDTGRIQVIGDAKNGLIRIIDNGAGLTEDEIHAYLATVGVGYTRTLRQQDNDTGLIGMFGLGFLSAFVLAKQVMVTTTSYQNPQQGWRYRSANGEKYSTEPVNCREIGTEVTLLLRDEFSHLANEKVLNDILSRYCVLLREPIFIGQNLTPVNPDMPPWRRDGDIAVHPIQDRRLRIEFAARFEQNFEPICTVPVVPDGKSDAIGMLWVQDGSTYGTSDNRNLSIFLRGMLLDDDARDLLPPWAGFIGGVIESNKLTPTASREDLQRDSHYSAVQYALSESLITGLAEISRRQPEVWRRIIVRHNETLLGASLCDERLFDLLIDTIKVPTSQGDLRAQDLRSKGAIHVILDAKEGFEETLFQALGVPVAYGDRYAVVPFLRRWATAKGCQLVELGTNAGNKQLFKLDDLPINESEWLLSVLGDGEKLITSRFEPVELPLVVVHDREAELKKRLEDDETDKRVSIAALHLARQFTAKISATNTRQLYVNLNNPAVNALLEGFRTHHVGLNDAARMLKALKVIMSSRGSQTQAMALNSALSDFSQLIPQMLARSGGRVTENGESE</sequence>
<evidence type="ECO:0000256" key="1">
    <source>
        <dbReference type="ARBA" id="ARBA00008239"/>
    </source>
</evidence>
<evidence type="ECO:0000313" key="7">
    <source>
        <dbReference type="EMBL" id="VFS52983.1"/>
    </source>
</evidence>
<dbReference type="PRINTS" id="PR00775">
    <property type="entry name" value="HEATSHOCK90"/>
</dbReference>
<dbReference type="InterPro" id="IPR020575">
    <property type="entry name" value="Hsp90_N"/>
</dbReference>
<dbReference type="GO" id="GO:0016887">
    <property type="term" value="F:ATP hydrolysis activity"/>
    <property type="evidence" value="ECO:0007669"/>
    <property type="project" value="InterPro"/>
</dbReference>
<comment type="similarity">
    <text evidence="1">Belongs to the heat shock protein 90 family.</text>
</comment>
<keyword evidence="8" id="KW-1185">Reference proteome</keyword>
<dbReference type="GO" id="GO:0005524">
    <property type="term" value="F:ATP binding"/>
    <property type="evidence" value="ECO:0007669"/>
    <property type="project" value="UniProtKB-KW"/>
</dbReference>
<dbReference type="EMBL" id="CAADJA010000002">
    <property type="protein sequence ID" value="VFS52983.1"/>
    <property type="molecule type" value="Genomic_DNA"/>
</dbReference>
<dbReference type="SUPFAM" id="SSF55874">
    <property type="entry name" value="ATPase domain of HSP90 chaperone/DNA topoisomerase II/histidine kinase"/>
    <property type="match status" value="1"/>
</dbReference>
<dbReference type="InterPro" id="IPR036890">
    <property type="entry name" value="HATPase_C_sf"/>
</dbReference>
<dbReference type="OrthoDB" id="9802640at2"/>
<dbReference type="SUPFAM" id="SSF54211">
    <property type="entry name" value="Ribosomal protein S5 domain 2-like"/>
    <property type="match status" value="1"/>
</dbReference>
<evidence type="ECO:0000313" key="9">
    <source>
        <dbReference type="Proteomes" id="UP000373449"/>
    </source>
</evidence>
<evidence type="ECO:0000313" key="8">
    <source>
        <dbReference type="Proteomes" id="UP000224974"/>
    </source>
</evidence>
<evidence type="ECO:0000256" key="2">
    <source>
        <dbReference type="ARBA" id="ARBA00022741"/>
    </source>
</evidence>
<dbReference type="Gene3D" id="3.30.565.10">
    <property type="entry name" value="Histidine kinase-like ATPase, C-terminal domain"/>
    <property type="match status" value="1"/>
</dbReference>
<reference evidence="8" key="1">
    <citation type="submission" date="2017-09" db="EMBL/GenBank/DDBJ databases">
        <title>FDA dAtabase for Regulatory Grade micrObial Sequences (FDA-ARGOS): Supporting development and validation of Infectious Disease Dx tests.</title>
        <authorList>
            <person name="Minogue T."/>
            <person name="Wolcott M."/>
            <person name="Wasieloski L."/>
            <person name="Aguilar W."/>
            <person name="Moore D."/>
            <person name="Tallon L."/>
            <person name="Sadzewicz L."/>
            <person name="Ott S."/>
            <person name="Zhao X."/>
            <person name="Nagaraj S."/>
            <person name="Vavikolanu K."/>
            <person name="Aluvathingal J."/>
            <person name="Nadendla S."/>
            <person name="Sichtig H."/>
        </authorList>
    </citation>
    <scope>NUCLEOTIDE SEQUENCE [LARGE SCALE GENOMIC DNA]</scope>
    <source>
        <strain evidence="8">FDAARGOS_387</strain>
    </source>
</reference>
<dbReference type="Pfam" id="PF00183">
    <property type="entry name" value="HSP90"/>
    <property type="match status" value="1"/>
</dbReference>
<feature type="binding site" evidence="5">
    <location>
        <position position="172"/>
    </location>
    <ligand>
        <name>ATP</name>
        <dbReference type="ChEBI" id="CHEBI:30616"/>
    </ligand>
</feature>
<keyword evidence="3 5" id="KW-0067">ATP-binding</keyword>
<dbReference type="PIRSF" id="PIRSF002583">
    <property type="entry name" value="Hsp90"/>
    <property type="match status" value="1"/>
</dbReference>
<dbReference type="AlphaFoldDB" id="A0A2C6DUF7"/>
<feature type="binding site" evidence="5">
    <location>
        <position position="44"/>
    </location>
    <ligand>
        <name>ATP</name>
        <dbReference type="ChEBI" id="CHEBI:30616"/>
    </ligand>
</feature>
<reference evidence="7 9" key="3">
    <citation type="submission" date="2019-03" db="EMBL/GenBank/DDBJ databases">
        <authorList>
            <consortium name="Pathogen Informatics"/>
        </authorList>
    </citation>
    <scope>NUCLEOTIDE SEQUENCE [LARGE SCALE GENOMIC DNA]</scope>
    <source>
        <strain evidence="7 9">NCTC12282</strain>
    </source>
</reference>
<dbReference type="GO" id="GO:0140662">
    <property type="term" value="F:ATP-dependent protein folding chaperone"/>
    <property type="evidence" value="ECO:0007669"/>
    <property type="project" value="InterPro"/>
</dbReference>
<organism evidence="6 8">
    <name type="scientific">Budvicia aquatica</name>
    <dbReference type="NCBI Taxonomy" id="82979"/>
    <lineage>
        <taxon>Bacteria</taxon>
        <taxon>Pseudomonadati</taxon>
        <taxon>Pseudomonadota</taxon>
        <taxon>Gammaproteobacteria</taxon>
        <taxon>Enterobacterales</taxon>
        <taxon>Budviciaceae</taxon>
        <taxon>Budvicia</taxon>
    </lineage>
</organism>
<feature type="binding site" evidence="5">
    <location>
        <position position="84"/>
    </location>
    <ligand>
        <name>ATP</name>
        <dbReference type="ChEBI" id="CHEBI:30616"/>
    </ligand>
</feature>
<reference evidence="6" key="2">
    <citation type="submission" date="2017-09" db="EMBL/GenBank/DDBJ databases">
        <title>FDA dAtabase for Regulatory Grade micrObial Sequences (FDA-ARGOS): Supporting development and validation of Infectious Disease Dx tests.</title>
        <authorList>
            <person name="Minogue T."/>
            <person name="Wolcott M."/>
            <person name="Wasieloski L."/>
            <person name="Aguilar W."/>
            <person name="Moore D."/>
            <person name="Tallon L.J."/>
            <person name="Sadzewicz L."/>
            <person name="Ott S."/>
            <person name="Zhao X."/>
            <person name="Nagaraj S."/>
            <person name="Vavikolanu K."/>
            <person name="Aluvathingal J."/>
            <person name="Nadendla S."/>
            <person name="Sichtig H."/>
        </authorList>
    </citation>
    <scope>NUCLEOTIDE SEQUENCE</scope>
    <source>
        <strain evidence="6">FDAARGOS_387</strain>
    </source>
</reference>
<keyword evidence="4" id="KW-0143">Chaperone</keyword>
<protein>
    <submittedName>
        <fullName evidence="7">High temperature protein G</fullName>
    </submittedName>
    <submittedName>
        <fullName evidence="6">Molecular chaperone HtpG</fullName>
    </submittedName>
</protein>
<gene>
    <name evidence="7" type="primary">htpG_2</name>
    <name evidence="6" type="ORF">CRN84_22830</name>
    <name evidence="7" type="ORF">NCTC12282_06192</name>
</gene>
<dbReference type="Proteomes" id="UP000224974">
    <property type="component" value="Unassembled WGS sequence"/>
</dbReference>
<dbReference type="Pfam" id="PF13589">
    <property type="entry name" value="HATPase_c_3"/>
    <property type="match status" value="1"/>
</dbReference>
<feature type="binding site" evidence="5">
    <location>
        <position position="48"/>
    </location>
    <ligand>
        <name>ATP</name>
        <dbReference type="ChEBI" id="CHEBI:30616"/>
    </ligand>
</feature>
<dbReference type="InterPro" id="IPR020568">
    <property type="entry name" value="Ribosomal_Su5_D2-typ_SF"/>
</dbReference>
<accession>A0A2C6DUF7</accession>
<evidence type="ECO:0000256" key="3">
    <source>
        <dbReference type="ARBA" id="ARBA00022840"/>
    </source>
</evidence>
<name>A0A2C6DUF7_9GAMM</name>
<dbReference type="EMBL" id="PDDX01000001">
    <property type="protein sequence ID" value="PHI31952.1"/>
    <property type="molecule type" value="Genomic_DNA"/>
</dbReference>
<proteinExistence type="inferred from homology"/>
<evidence type="ECO:0000256" key="5">
    <source>
        <dbReference type="PIRSR" id="PIRSR002583-1"/>
    </source>
</evidence>
<keyword evidence="2 5" id="KW-0547">Nucleotide-binding</keyword>
<dbReference type="GO" id="GO:0051082">
    <property type="term" value="F:unfolded protein binding"/>
    <property type="evidence" value="ECO:0007669"/>
    <property type="project" value="InterPro"/>
</dbReference>
<dbReference type="PANTHER" id="PTHR11528">
    <property type="entry name" value="HEAT SHOCK PROTEIN 90 FAMILY MEMBER"/>
    <property type="match status" value="1"/>
</dbReference>
<dbReference type="Proteomes" id="UP000373449">
    <property type="component" value="Unassembled WGS sequence"/>
</dbReference>
<evidence type="ECO:0000256" key="4">
    <source>
        <dbReference type="ARBA" id="ARBA00023186"/>
    </source>
</evidence>
<dbReference type="STRING" id="1111728.GCA_000427805_03351"/>
<dbReference type="RefSeq" id="WP_051323570.1">
    <property type="nucleotide sequence ID" value="NZ_CAADJA010000002.1"/>
</dbReference>